<dbReference type="EMBL" id="QEYI01000002">
    <property type="protein sequence ID" value="PWE22262.1"/>
    <property type="molecule type" value="Genomic_DNA"/>
</dbReference>
<comment type="caution">
    <text evidence="1">The sequence shown here is derived from an EMBL/GenBank/DDBJ whole genome shotgun (WGS) entry which is preliminary data.</text>
</comment>
<name>A0A2U2C1R4_9BACT</name>
<evidence type="ECO:0000313" key="1">
    <source>
        <dbReference type="EMBL" id="PWE22262.1"/>
    </source>
</evidence>
<reference evidence="1 2" key="1">
    <citation type="submission" date="2018-05" db="EMBL/GenBank/DDBJ databases">
        <title>Antimicrobial susceptibility testing and genomic analysis of Arcobacter skirrowii strains and one Arcobacter butzleri isolated from German poultry farms.</title>
        <authorList>
            <person name="Haenel I."/>
            <person name="Hotzel H."/>
            <person name="Tomaso H."/>
            <person name="Busch A."/>
        </authorList>
    </citation>
    <scope>NUCLEOTIDE SEQUENCE [LARGE SCALE GENOMIC DNA]</scope>
    <source>
        <strain evidence="2">v</strain>
    </source>
</reference>
<gene>
    <name evidence="1" type="ORF">DF188_03890</name>
</gene>
<evidence type="ECO:0000313" key="2">
    <source>
        <dbReference type="Proteomes" id="UP000245014"/>
    </source>
</evidence>
<dbReference type="AlphaFoldDB" id="A0A2U2C1R4"/>
<dbReference type="Proteomes" id="UP000245014">
    <property type="component" value="Unassembled WGS sequence"/>
</dbReference>
<organism evidence="1 2">
    <name type="scientific">Aliarcobacter skirrowii</name>
    <dbReference type="NCBI Taxonomy" id="28200"/>
    <lineage>
        <taxon>Bacteria</taxon>
        <taxon>Pseudomonadati</taxon>
        <taxon>Campylobacterota</taxon>
        <taxon>Epsilonproteobacteria</taxon>
        <taxon>Campylobacterales</taxon>
        <taxon>Arcobacteraceae</taxon>
        <taxon>Aliarcobacter</taxon>
    </lineage>
</organism>
<dbReference type="RefSeq" id="WP_109065405.1">
    <property type="nucleotide sequence ID" value="NZ_QEYG01000005.1"/>
</dbReference>
<sequence>MLKNILKNQKYIDISSKNVKESIEFLLEEQIHFGIVANIKNISFDPKLPEEISKNLNEYSLFSLAGYTFESAHTNKNDLFFEAGFGQDNFGSVLKVPFESIFQVIVDENILVLNLCATIEKESTEPKKNSFDVFKNNPNNKKFN</sequence>
<protein>
    <submittedName>
        <fullName evidence="1">Uncharacterized protein</fullName>
    </submittedName>
</protein>
<proteinExistence type="predicted"/>
<accession>A0A2U2C1R4</accession>
<dbReference type="STRING" id="28200.GCA_001572935_00531"/>